<dbReference type="Gene3D" id="3.40.50.300">
    <property type="entry name" value="P-loop containing nucleotide triphosphate hydrolases"/>
    <property type="match status" value="1"/>
</dbReference>
<dbReference type="InterPro" id="IPR027417">
    <property type="entry name" value="P-loop_NTPase"/>
</dbReference>
<dbReference type="OrthoDB" id="9776369at2"/>
<keyword evidence="4 7" id="KW-0067">ATP-binding</keyword>
<dbReference type="SMART" id="SM00382">
    <property type="entry name" value="AAA"/>
    <property type="match status" value="1"/>
</dbReference>
<dbReference type="GO" id="GO:0016887">
    <property type="term" value="F:ATP hydrolysis activity"/>
    <property type="evidence" value="ECO:0007669"/>
    <property type="project" value="InterPro"/>
</dbReference>
<dbReference type="InterPro" id="IPR003439">
    <property type="entry name" value="ABC_transporter-like_ATP-bd"/>
</dbReference>
<evidence type="ECO:0000259" key="6">
    <source>
        <dbReference type="PROSITE" id="PS50893"/>
    </source>
</evidence>
<keyword evidence="2" id="KW-0813">Transport</keyword>
<protein>
    <submittedName>
        <fullName evidence="7">Amino acid/amide ABC transporter ATP-binding protein 2, HAAT family</fullName>
    </submittedName>
</protein>
<feature type="domain" description="ABC transporter" evidence="6">
    <location>
        <begin position="3"/>
        <end position="240"/>
    </location>
</feature>
<dbReference type="CDD" id="cd03224">
    <property type="entry name" value="ABC_TM1139_LivF_branched"/>
    <property type="match status" value="1"/>
</dbReference>
<dbReference type="AlphaFoldDB" id="A0A1C4YVC7"/>
<dbReference type="Proteomes" id="UP000198242">
    <property type="component" value="Chromosome I"/>
</dbReference>
<keyword evidence="3" id="KW-0547">Nucleotide-binding</keyword>
<evidence type="ECO:0000256" key="3">
    <source>
        <dbReference type="ARBA" id="ARBA00022741"/>
    </source>
</evidence>
<sequence length="246" mass="25546">MVLVVENLTVRYGSAQVINGVGLRVERGEIVALLGNNGVGKTTLLRALSATLNLHGGKTVSGTAHNGSCDLLRADAVAVVRSGLAHVPEGRRIIANLSVEDNLMAGALAVRGAAKIAARRATVYDLFPVLAERAGGRAGLLSGGEQQMLAIGRALMSHPSVLLLDEPSLGLAPLVARQIAATVRRISDEGMAVLLVEQNTRIALSVADRVTVLGGGRVVAQGRPEDFADSRVLAELSLGGRAREMS</sequence>
<comment type="similarity">
    <text evidence="1">Belongs to the ABC transporter superfamily.</text>
</comment>
<evidence type="ECO:0000313" key="7">
    <source>
        <dbReference type="EMBL" id="SCF24695.1"/>
    </source>
</evidence>
<dbReference type="SUPFAM" id="SSF52540">
    <property type="entry name" value="P-loop containing nucleoside triphosphate hydrolases"/>
    <property type="match status" value="1"/>
</dbReference>
<dbReference type="Pfam" id="PF00005">
    <property type="entry name" value="ABC_tran"/>
    <property type="match status" value="1"/>
</dbReference>
<gene>
    <name evidence="7" type="ORF">GA0074695_4750</name>
</gene>
<dbReference type="GO" id="GO:0015658">
    <property type="term" value="F:branched-chain amino acid transmembrane transporter activity"/>
    <property type="evidence" value="ECO:0007669"/>
    <property type="project" value="TreeGrafter"/>
</dbReference>
<keyword evidence="5" id="KW-0029">Amino-acid transport</keyword>
<dbReference type="GO" id="GO:0005524">
    <property type="term" value="F:ATP binding"/>
    <property type="evidence" value="ECO:0007669"/>
    <property type="project" value="UniProtKB-KW"/>
</dbReference>
<reference evidence="8" key="1">
    <citation type="submission" date="2016-06" db="EMBL/GenBank/DDBJ databases">
        <authorList>
            <person name="Varghese N."/>
            <person name="Submissions Spin"/>
        </authorList>
    </citation>
    <scope>NUCLEOTIDE SEQUENCE [LARGE SCALE GENOMIC DNA]</scope>
    <source>
        <strain evidence="8">DSM 43909</strain>
    </source>
</reference>
<name>A0A1C4YVC7_MICVI</name>
<proteinExistence type="inferred from homology"/>
<evidence type="ECO:0000313" key="8">
    <source>
        <dbReference type="Proteomes" id="UP000198242"/>
    </source>
</evidence>
<evidence type="ECO:0000256" key="5">
    <source>
        <dbReference type="ARBA" id="ARBA00022970"/>
    </source>
</evidence>
<dbReference type="InterPro" id="IPR003593">
    <property type="entry name" value="AAA+_ATPase"/>
</dbReference>
<evidence type="ECO:0000256" key="4">
    <source>
        <dbReference type="ARBA" id="ARBA00022840"/>
    </source>
</evidence>
<dbReference type="PROSITE" id="PS50893">
    <property type="entry name" value="ABC_TRANSPORTER_2"/>
    <property type="match status" value="1"/>
</dbReference>
<evidence type="ECO:0000256" key="2">
    <source>
        <dbReference type="ARBA" id="ARBA00022448"/>
    </source>
</evidence>
<accession>A0A1C4YVC7</accession>
<dbReference type="PROSITE" id="PS00211">
    <property type="entry name" value="ABC_TRANSPORTER_1"/>
    <property type="match status" value="1"/>
</dbReference>
<dbReference type="EMBL" id="LT607411">
    <property type="protein sequence ID" value="SCF24695.1"/>
    <property type="molecule type" value="Genomic_DNA"/>
</dbReference>
<dbReference type="InterPro" id="IPR017871">
    <property type="entry name" value="ABC_transporter-like_CS"/>
</dbReference>
<organism evidence="7 8">
    <name type="scientific">Micromonospora viridifaciens</name>
    <dbReference type="NCBI Taxonomy" id="1881"/>
    <lineage>
        <taxon>Bacteria</taxon>
        <taxon>Bacillati</taxon>
        <taxon>Actinomycetota</taxon>
        <taxon>Actinomycetes</taxon>
        <taxon>Micromonosporales</taxon>
        <taxon>Micromonosporaceae</taxon>
        <taxon>Micromonospora</taxon>
    </lineage>
</organism>
<evidence type="ECO:0000256" key="1">
    <source>
        <dbReference type="ARBA" id="ARBA00005417"/>
    </source>
</evidence>
<keyword evidence="8" id="KW-1185">Reference proteome</keyword>
<dbReference type="GO" id="GO:0015807">
    <property type="term" value="P:L-amino acid transport"/>
    <property type="evidence" value="ECO:0007669"/>
    <property type="project" value="TreeGrafter"/>
</dbReference>
<dbReference type="PANTHER" id="PTHR43820:SF4">
    <property type="entry name" value="HIGH-AFFINITY BRANCHED-CHAIN AMINO ACID TRANSPORT ATP-BINDING PROTEIN LIVF"/>
    <property type="match status" value="1"/>
</dbReference>
<dbReference type="RefSeq" id="WP_089008200.1">
    <property type="nucleotide sequence ID" value="NZ_LT607411.1"/>
</dbReference>
<dbReference type="InterPro" id="IPR052156">
    <property type="entry name" value="BCAA_Transport_ATP-bd_LivF"/>
</dbReference>
<dbReference type="PANTHER" id="PTHR43820">
    <property type="entry name" value="HIGH-AFFINITY BRANCHED-CHAIN AMINO ACID TRANSPORT ATP-BINDING PROTEIN LIVF"/>
    <property type="match status" value="1"/>
</dbReference>